<dbReference type="InterPro" id="IPR025159">
    <property type="entry name" value="AbiEi_N"/>
</dbReference>
<dbReference type="RefSeq" id="WP_252253243.1">
    <property type="nucleotide sequence ID" value="NZ_CP098736.1"/>
</dbReference>
<evidence type="ECO:0000313" key="3">
    <source>
        <dbReference type="Proteomes" id="UP001056648"/>
    </source>
</evidence>
<evidence type="ECO:0000259" key="1">
    <source>
        <dbReference type="Pfam" id="PF13338"/>
    </source>
</evidence>
<keyword evidence="3" id="KW-1185">Reference proteome</keyword>
<dbReference type="EMBL" id="CP098736">
    <property type="protein sequence ID" value="USE80160.1"/>
    <property type="molecule type" value="Genomic_DNA"/>
</dbReference>
<reference evidence="2" key="1">
    <citation type="submission" date="2022-06" db="EMBL/GenBank/DDBJ databases">
        <title>Complete genome sequence and characterization of Cupriavidus gilardii QJ1 isolated from contaminating cells.</title>
        <authorList>
            <person name="Qi J."/>
        </authorList>
    </citation>
    <scope>NUCLEOTIDE SEQUENCE</scope>
    <source>
        <strain evidence="2">QJ1</strain>
    </source>
</reference>
<dbReference type="Proteomes" id="UP001056648">
    <property type="component" value="Chromosome 2"/>
</dbReference>
<organism evidence="2 3">
    <name type="scientific">Cupriavidus gilardii</name>
    <dbReference type="NCBI Taxonomy" id="82541"/>
    <lineage>
        <taxon>Bacteria</taxon>
        <taxon>Pseudomonadati</taxon>
        <taxon>Pseudomonadota</taxon>
        <taxon>Betaproteobacteria</taxon>
        <taxon>Burkholderiales</taxon>
        <taxon>Burkholderiaceae</taxon>
        <taxon>Cupriavidus</taxon>
    </lineage>
</organism>
<dbReference type="Pfam" id="PF13338">
    <property type="entry name" value="AbiEi_4"/>
    <property type="match status" value="1"/>
</dbReference>
<feature type="domain" description="AbiEi antitoxin N-terminal" evidence="1">
    <location>
        <begin position="6"/>
        <end position="53"/>
    </location>
</feature>
<protein>
    <submittedName>
        <fullName evidence="2">Type IV toxin-antitoxin system AbiEi family antitoxin domain-containing protein</fullName>
    </submittedName>
</protein>
<proteinExistence type="predicted"/>
<gene>
    <name evidence="2" type="ORF">NDR89_10120</name>
</gene>
<accession>A0ABY4VZD2</accession>
<sequence length="199" mass="22552">METSPQAILDLARKRGLIRPRDLEPLGLPRVTLTRLVRQGALTRVARGLYALPDRSISEHTALAEVARKHPQAIVCLLSALRFHELTIQSPFEVWLAIPNKARAPRIDYPPLRIVRFSGPLLSEGVEEHPIDGVPVRITGVARTVADCFKYRNKIGLDVALEALREAWSEKRVSMDEVWRYARMCRVANVMRPYLESLT</sequence>
<name>A0ABY4VZD2_9BURK</name>
<evidence type="ECO:0000313" key="2">
    <source>
        <dbReference type="EMBL" id="USE80160.1"/>
    </source>
</evidence>